<dbReference type="Proteomes" id="UP000267096">
    <property type="component" value="Unassembled WGS sequence"/>
</dbReference>
<dbReference type="WBParaSite" id="ASIM_0001786001-mRNA-1">
    <property type="protein sequence ID" value="ASIM_0001786001-mRNA-1"/>
    <property type="gene ID" value="ASIM_0001786001"/>
</dbReference>
<accession>A0A0M3KA64</accession>
<dbReference type="SUPFAM" id="SSF141739">
    <property type="entry name" value="MFPT repeat-like"/>
    <property type="match status" value="1"/>
</dbReference>
<protein>
    <submittedName>
        <fullName evidence="3">DUF3421 domain-containing protein</fullName>
    </submittedName>
</protein>
<dbReference type="EMBL" id="UYRR01033921">
    <property type="protein sequence ID" value="VDK59934.1"/>
    <property type="molecule type" value="Genomic_DNA"/>
</dbReference>
<dbReference type="InterPro" id="IPR021010">
    <property type="entry name" value="Cytosolic_motility_protein"/>
</dbReference>
<evidence type="ECO:0000313" key="2">
    <source>
        <dbReference type="Proteomes" id="UP000267096"/>
    </source>
</evidence>
<evidence type="ECO:0000313" key="1">
    <source>
        <dbReference type="EMBL" id="VDK59934.1"/>
    </source>
</evidence>
<name>A0A0M3KA64_ANISI</name>
<keyword evidence="2" id="KW-1185">Reference proteome</keyword>
<sequence length="195" mass="22690">MPVREKQSNYVPAKFYQPVHNGDRLPQDAVKPFGRPLSFNGKFYDMAVALWIPDSDKLGVWGRAWEENGQLRAIFVHNDTIKTNEHPELQKGFRILIYPGTPEQNGFRFSWMKVKDADYGTLLYSGRNKHVASVFVESDANNRYEILGNTDWNKRQMDYVEYGTMNLHSVANYGTYNIFDEDVYLLTKQRCNCQC</sequence>
<dbReference type="OrthoDB" id="5831912at2759"/>
<organism evidence="3">
    <name type="scientific">Anisakis simplex</name>
    <name type="common">Herring worm</name>
    <dbReference type="NCBI Taxonomy" id="6269"/>
    <lineage>
        <taxon>Eukaryota</taxon>
        <taxon>Metazoa</taxon>
        <taxon>Ecdysozoa</taxon>
        <taxon>Nematoda</taxon>
        <taxon>Chromadorea</taxon>
        <taxon>Rhabditida</taxon>
        <taxon>Spirurina</taxon>
        <taxon>Ascaridomorpha</taxon>
        <taxon>Ascaridoidea</taxon>
        <taxon>Anisakidae</taxon>
        <taxon>Anisakis</taxon>
        <taxon>Anisakis simplex complex</taxon>
    </lineage>
</organism>
<gene>
    <name evidence="1" type="ORF">ASIM_LOCUS17260</name>
</gene>
<dbReference type="AlphaFoldDB" id="A0A0M3KA64"/>
<proteinExistence type="predicted"/>
<reference evidence="1 2" key="2">
    <citation type="submission" date="2018-11" db="EMBL/GenBank/DDBJ databases">
        <authorList>
            <consortium name="Pathogen Informatics"/>
        </authorList>
    </citation>
    <scope>NUCLEOTIDE SEQUENCE [LARGE SCALE GENOMIC DNA]</scope>
</reference>
<reference evidence="3" key="1">
    <citation type="submission" date="2017-02" db="UniProtKB">
        <authorList>
            <consortium name="WormBaseParasite"/>
        </authorList>
    </citation>
    <scope>IDENTIFICATION</scope>
</reference>
<evidence type="ECO:0000313" key="3">
    <source>
        <dbReference type="WBParaSite" id="ASIM_0001786001-mRNA-1"/>
    </source>
</evidence>
<dbReference type="Pfam" id="PF12150">
    <property type="entry name" value="MFP2b"/>
    <property type="match status" value="1"/>
</dbReference>